<reference evidence="3 4" key="1">
    <citation type="submission" date="2022-03" db="EMBL/GenBank/DDBJ databases">
        <title>Genomic Encyclopedia of Type Strains, Phase III (KMG-III): the genomes of soil and plant-associated and newly described type strains.</title>
        <authorList>
            <person name="Whitman W."/>
        </authorList>
    </citation>
    <scope>NUCLEOTIDE SEQUENCE [LARGE SCALE GENOMIC DNA]</scope>
    <source>
        <strain evidence="3 4">BSker1</strain>
    </source>
</reference>
<proteinExistence type="predicted"/>
<evidence type="ECO:0000259" key="2">
    <source>
        <dbReference type="Pfam" id="PF14238"/>
    </source>
</evidence>
<keyword evidence="1" id="KW-0812">Transmembrane</keyword>
<dbReference type="InterPro" id="IPR025641">
    <property type="entry name" value="DUF4340"/>
</dbReference>
<keyword evidence="1" id="KW-0472">Membrane</keyword>
<name>A0ABT1GB50_9GAMM</name>
<accession>A0ABT1GB50</accession>
<keyword evidence="4" id="KW-1185">Reference proteome</keyword>
<dbReference type="RefSeq" id="WP_253451012.1">
    <property type="nucleotide sequence ID" value="NZ_JALJYF010000003.1"/>
</dbReference>
<evidence type="ECO:0000313" key="4">
    <source>
        <dbReference type="Proteomes" id="UP001523550"/>
    </source>
</evidence>
<feature type="domain" description="DUF4340" evidence="2">
    <location>
        <begin position="65"/>
        <end position="218"/>
    </location>
</feature>
<dbReference type="Pfam" id="PF14238">
    <property type="entry name" value="DUF4340"/>
    <property type="match status" value="1"/>
</dbReference>
<dbReference type="EMBL" id="JALJYF010000003">
    <property type="protein sequence ID" value="MCP1728550.1"/>
    <property type="molecule type" value="Genomic_DNA"/>
</dbReference>
<feature type="transmembrane region" description="Helical" evidence="1">
    <location>
        <begin position="7"/>
        <end position="26"/>
    </location>
</feature>
<keyword evidence="1" id="KW-1133">Transmembrane helix</keyword>
<evidence type="ECO:0000256" key="1">
    <source>
        <dbReference type="SAM" id="Phobius"/>
    </source>
</evidence>
<evidence type="ECO:0000313" key="3">
    <source>
        <dbReference type="EMBL" id="MCP1728550.1"/>
    </source>
</evidence>
<dbReference type="Proteomes" id="UP001523550">
    <property type="component" value="Unassembled WGS sequence"/>
</dbReference>
<protein>
    <recommendedName>
        <fullName evidence="2">DUF4340 domain-containing protein</fullName>
    </recommendedName>
</protein>
<organism evidence="3 4">
    <name type="scientific">Natronospira proteinivora</name>
    <dbReference type="NCBI Taxonomy" id="1807133"/>
    <lineage>
        <taxon>Bacteria</taxon>
        <taxon>Pseudomonadati</taxon>
        <taxon>Pseudomonadota</taxon>
        <taxon>Gammaproteobacteria</taxon>
        <taxon>Natronospirales</taxon>
        <taxon>Natronospiraceae</taxon>
        <taxon>Natronospira</taxon>
    </lineage>
</organism>
<sequence length="278" mass="30766">MGSRARLNIALLGGLAVIAGLFYLSLSERGGGDPLLEQPLASIQTLRVEAEGLTQWQAVQVDGEWQLIKPIAAPLHPERMGRLVSLLRLPVHGRYALEDVDPVRFGLDAPHLAIHVDGTEITVGDAEPVNRRRYLAMNEEVLLLDEVFFFQFDRQVESIIDRRLLRSEAPIEAIEFPQGRLARDESGAWALEGDTRLSATDLSQLLSNWRQAEAASVLAWTDTAEADEVPSVTVHLANGELAHFRIIESESALVLANPETGLRYRFPLEQKNALLPDA</sequence>
<gene>
    <name evidence="3" type="ORF">J2T60_002564</name>
</gene>
<comment type="caution">
    <text evidence="3">The sequence shown here is derived from an EMBL/GenBank/DDBJ whole genome shotgun (WGS) entry which is preliminary data.</text>
</comment>